<keyword evidence="6" id="KW-1185">Reference proteome</keyword>
<gene>
    <name evidence="3" type="ORF">Q5I04_06960</name>
    <name evidence="4" type="ORF">Q5I06_07290</name>
</gene>
<feature type="transmembrane region" description="Helical" evidence="2">
    <location>
        <begin position="20"/>
        <end position="40"/>
    </location>
</feature>
<dbReference type="EMBL" id="JAUYZK010000011">
    <property type="protein sequence ID" value="MDP2539575.1"/>
    <property type="molecule type" value="Genomic_DNA"/>
</dbReference>
<keyword evidence="1" id="KW-0175">Coiled coil</keyword>
<accession>A0AA90PWG5</accession>
<sequence length="73" mass="8246">MSDNKEYDFCLKMSRRSVKIVVIVGMFSVLLTLISLSVLVTEASAMAGMSKQIKTLEHKLKDLEENQRVANKK</sequence>
<dbReference type="Proteomes" id="UP001177258">
    <property type="component" value="Unassembled WGS sequence"/>
</dbReference>
<reference evidence="3 5" key="3">
    <citation type="journal article" date="2024" name="Syst. Appl. Microbiol.">
        <title>Helicobacter cappadocius sp. nov., from lizards: The first psychrotrophic Helicobacter species.</title>
        <authorList>
            <person name="Aydin F."/>
            <person name="Tarhane S."/>
            <person name="Karakaya E."/>
            <person name="Abay S."/>
            <person name="Kayman T."/>
            <person name="Guran O."/>
            <person name="Bozkurt E."/>
            <person name="Uzum N."/>
            <person name="Avci A."/>
            <person name="Olgun K."/>
            <person name="Jablonski D."/>
            <person name="Guran C."/>
            <person name="Burcin Saticioglu I."/>
        </authorList>
    </citation>
    <scope>NUCLEOTIDE SEQUENCE [LARGE SCALE GENOMIC DNA]</scope>
    <source>
        <strain evidence="3">Faydin-H75</strain>
        <strain evidence="5">faydin-H76</strain>
    </source>
</reference>
<keyword evidence="2" id="KW-1133">Transmembrane helix</keyword>
<dbReference type="InterPro" id="IPR035366">
    <property type="entry name" value="DUF5408"/>
</dbReference>
<evidence type="ECO:0000313" key="4">
    <source>
        <dbReference type="EMBL" id="MDP2539575.1"/>
    </source>
</evidence>
<feature type="coiled-coil region" evidence="1">
    <location>
        <begin position="46"/>
        <end position="73"/>
    </location>
</feature>
<dbReference type="EMBL" id="JAUPEV010000011">
    <property type="protein sequence ID" value="MDO7253647.1"/>
    <property type="molecule type" value="Genomic_DNA"/>
</dbReference>
<organism evidence="4 5">
    <name type="scientific">Helicobacter cappadocius</name>
    <dbReference type="NCBI Taxonomy" id="3063998"/>
    <lineage>
        <taxon>Bacteria</taxon>
        <taxon>Pseudomonadati</taxon>
        <taxon>Campylobacterota</taxon>
        <taxon>Epsilonproteobacteria</taxon>
        <taxon>Campylobacterales</taxon>
        <taxon>Helicobacteraceae</taxon>
        <taxon>Helicobacter</taxon>
    </lineage>
</organism>
<evidence type="ECO:0000313" key="6">
    <source>
        <dbReference type="Proteomes" id="UP001240777"/>
    </source>
</evidence>
<keyword evidence="2" id="KW-0472">Membrane</keyword>
<evidence type="ECO:0000256" key="2">
    <source>
        <dbReference type="SAM" id="Phobius"/>
    </source>
</evidence>
<dbReference type="AlphaFoldDB" id="A0AA90PWG5"/>
<comment type="caution">
    <text evidence="4">The sequence shown here is derived from an EMBL/GenBank/DDBJ whole genome shotgun (WGS) entry which is preliminary data.</text>
</comment>
<name>A0AA90PWG5_9HELI</name>
<dbReference type="RefSeq" id="WP_305517487.1">
    <property type="nucleotide sequence ID" value="NZ_JAUPEV010000011.1"/>
</dbReference>
<keyword evidence="2" id="KW-0812">Transmembrane</keyword>
<reference evidence="3" key="2">
    <citation type="submission" date="2023-07" db="EMBL/GenBank/DDBJ databases">
        <authorList>
            <person name="Aydin F."/>
            <person name="Tarhane S."/>
            <person name="Saticioglu I.B."/>
            <person name="Karakaya E."/>
            <person name="Abay S."/>
            <person name="Guran O."/>
            <person name="Bozkurt E."/>
            <person name="Uzum N."/>
            <person name="Olgun K."/>
            <person name="Jablonski D."/>
        </authorList>
    </citation>
    <scope>NUCLEOTIDE SEQUENCE</scope>
    <source>
        <strain evidence="3">Faydin-H75</strain>
    </source>
</reference>
<evidence type="ECO:0000256" key="1">
    <source>
        <dbReference type="SAM" id="Coils"/>
    </source>
</evidence>
<protein>
    <submittedName>
        <fullName evidence="4">DUF5408 family protein</fullName>
    </submittedName>
</protein>
<dbReference type="Proteomes" id="UP001240777">
    <property type="component" value="Unassembled WGS sequence"/>
</dbReference>
<evidence type="ECO:0000313" key="5">
    <source>
        <dbReference type="Proteomes" id="UP001177258"/>
    </source>
</evidence>
<reference evidence="4 6" key="1">
    <citation type="submission" date="2023-07" db="EMBL/GenBank/DDBJ databases">
        <title>Unpublished Manusciprt.</title>
        <authorList>
            <person name="Aydin F."/>
            <person name="Tarhane S."/>
            <person name="Saticioglu I.B."/>
            <person name="Karakaya E."/>
            <person name="Abay S."/>
            <person name="Guran O."/>
            <person name="Bozkurt E."/>
            <person name="Uzum N."/>
            <person name="Olgun K."/>
            <person name="Jablonski D."/>
        </authorList>
    </citation>
    <scope>NUCLEOTIDE SEQUENCE</scope>
    <source>
        <strain evidence="6">faydin-H75</strain>
        <strain evidence="4">Faydin-H76</strain>
    </source>
</reference>
<evidence type="ECO:0000313" key="3">
    <source>
        <dbReference type="EMBL" id="MDO7253647.1"/>
    </source>
</evidence>
<dbReference type="Pfam" id="PF17402">
    <property type="entry name" value="DUF5408"/>
    <property type="match status" value="1"/>
</dbReference>
<proteinExistence type="predicted"/>